<dbReference type="EMBL" id="GBRH01225066">
    <property type="protein sequence ID" value="JAD72829.1"/>
    <property type="molecule type" value="Transcribed_RNA"/>
</dbReference>
<proteinExistence type="predicted"/>
<evidence type="ECO:0000313" key="1">
    <source>
        <dbReference type="EMBL" id="JAD72829.1"/>
    </source>
</evidence>
<protein>
    <submittedName>
        <fullName evidence="1">Uncharacterized protein</fullName>
    </submittedName>
</protein>
<dbReference type="AlphaFoldDB" id="A0A0A9C944"/>
<organism evidence="1">
    <name type="scientific">Arundo donax</name>
    <name type="common">Giant reed</name>
    <name type="synonym">Donax arundinaceus</name>
    <dbReference type="NCBI Taxonomy" id="35708"/>
    <lineage>
        <taxon>Eukaryota</taxon>
        <taxon>Viridiplantae</taxon>
        <taxon>Streptophyta</taxon>
        <taxon>Embryophyta</taxon>
        <taxon>Tracheophyta</taxon>
        <taxon>Spermatophyta</taxon>
        <taxon>Magnoliopsida</taxon>
        <taxon>Liliopsida</taxon>
        <taxon>Poales</taxon>
        <taxon>Poaceae</taxon>
        <taxon>PACMAD clade</taxon>
        <taxon>Arundinoideae</taxon>
        <taxon>Arundineae</taxon>
        <taxon>Arundo</taxon>
    </lineage>
</organism>
<reference evidence="1" key="2">
    <citation type="journal article" date="2015" name="Data Brief">
        <title>Shoot transcriptome of the giant reed, Arundo donax.</title>
        <authorList>
            <person name="Barrero R.A."/>
            <person name="Guerrero F.D."/>
            <person name="Moolhuijzen P."/>
            <person name="Goolsby J.A."/>
            <person name="Tidwell J."/>
            <person name="Bellgard S.E."/>
            <person name="Bellgard M.I."/>
        </authorList>
    </citation>
    <scope>NUCLEOTIDE SEQUENCE</scope>
    <source>
        <tissue evidence="1">Shoot tissue taken approximately 20 cm above the soil surface</tissue>
    </source>
</reference>
<accession>A0A0A9C944</accession>
<reference evidence="1" key="1">
    <citation type="submission" date="2014-09" db="EMBL/GenBank/DDBJ databases">
        <authorList>
            <person name="Magalhaes I.L.F."/>
            <person name="Oliveira U."/>
            <person name="Santos F.R."/>
            <person name="Vidigal T.H.D.A."/>
            <person name="Brescovit A.D."/>
            <person name="Santos A.J."/>
        </authorList>
    </citation>
    <scope>NUCLEOTIDE SEQUENCE</scope>
    <source>
        <tissue evidence="1">Shoot tissue taken approximately 20 cm above the soil surface</tissue>
    </source>
</reference>
<name>A0A0A9C944_ARUDO</name>
<sequence length="19" mass="2130">MTTPDNSTSDIILLRRVVV</sequence>